<evidence type="ECO:0000313" key="2">
    <source>
        <dbReference type="EMBL" id="KAF2110487.1"/>
    </source>
</evidence>
<protein>
    <submittedName>
        <fullName evidence="2">Uncharacterized protein</fullName>
    </submittedName>
</protein>
<dbReference type="EMBL" id="ML977338">
    <property type="protein sequence ID" value="KAF2110487.1"/>
    <property type="molecule type" value="Genomic_DNA"/>
</dbReference>
<gene>
    <name evidence="2" type="ORF">BDV96DRAFT_584063</name>
</gene>
<dbReference type="AlphaFoldDB" id="A0A6A5YVB8"/>
<accession>A0A6A5YVB8</accession>
<keyword evidence="3" id="KW-1185">Reference proteome</keyword>
<feature type="region of interest" description="Disordered" evidence="1">
    <location>
        <begin position="1"/>
        <end position="101"/>
    </location>
</feature>
<feature type="compositionally biased region" description="Polar residues" evidence="1">
    <location>
        <begin position="38"/>
        <end position="77"/>
    </location>
</feature>
<sequence length="288" mass="32049">MPNALTEPTASTPASSHPPVYNDLGMSMDHTGEEHQRLQSPQPRPTSCSVSTTQPSVCSNSDVIMDSTTPARETTSPADDKDSFETAQSSSTTLAESESVHQKVMVKCDQGPKTVTGDVDLDSQALEDLNREYYAAHFANGLLTNTQFEILTLILPAAVAIKKITTLPDSHKHQHQHRLTDRDIRLAIHYFRFFQLRSAPPLSQFFNTLDDELFSELHTYTLSKATKDMLSRKWIRIDMVETGKVALRNYLRKVEKRRGGVGEGRRREMAKGKGLSSCPIVEAYVLGA</sequence>
<dbReference type="Proteomes" id="UP000799770">
    <property type="component" value="Unassembled WGS sequence"/>
</dbReference>
<feature type="compositionally biased region" description="Low complexity" evidence="1">
    <location>
        <begin position="1"/>
        <end position="19"/>
    </location>
</feature>
<feature type="compositionally biased region" description="Polar residues" evidence="1">
    <location>
        <begin position="85"/>
        <end position="96"/>
    </location>
</feature>
<evidence type="ECO:0000256" key="1">
    <source>
        <dbReference type="SAM" id="MobiDB-lite"/>
    </source>
</evidence>
<evidence type="ECO:0000313" key="3">
    <source>
        <dbReference type="Proteomes" id="UP000799770"/>
    </source>
</evidence>
<reference evidence="2" key="1">
    <citation type="journal article" date="2020" name="Stud. Mycol.">
        <title>101 Dothideomycetes genomes: a test case for predicting lifestyles and emergence of pathogens.</title>
        <authorList>
            <person name="Haridas S."/>
            <person name="Albert R."/>
            <person name="Binder M."/>
            <person name="Bloem J."/>
            <person name="Labutti K."/>
            <person name="Salamov A."/>
            <person name="Andreopoulos B."/>
            <person name="Baker S."/>
            <person name="Barry K."/>
            <person name="Bills G."/>
            <person name="Bluhm B."/>
            <person name="Cannon C."/>
            <person name="Castanera R."/>
            <person name="Culley D."/>
            <person name="Daum C."/>
            <person name="Ezra D."/>
            <person name="Gonzalez J."/>
            <person name="Henrissat B."/>
            <person name="Kuo A."/>
            <person name="Liang C."/>
            <person name="Lipzen A."/>
            <person name="Lutzoni F."/>
            <person name="Magnuson J."/>
            <person name="Mondo S."/>
            <person name="Nolan M."/>
            <person name="Ohm R."/>
            <person name="Pangilinan J."/>
            <person name="Park H.-J."/>
            <person name="Ramirez L."/>
            <person name="Alfaro M."/>
            <person name="Sun H."/>
            <person name="Tritt A."/>
            <person name="Yoshinaga Y."/>
            <person name="Zwiers L.-H."/>
            <person name="Turgeon B."/>
            <person name="Goodwin S."/>
            <person name="Spatafora J."/>
            <person name="Crous P."/>
            <person name="Grigoriev I."/>
        </authorList>
    </citation>
    <scope>NUCLEOTIDE SEQUENCE</scope>
    <source>
        <strain evidence="2">CBS 627.86</strain>
    </source>
</reference>
<proteinExistence type="predicted"/>
<organism evidence="2 3">
    <name type="scientific">Lophiotrema nucula</name>
    <dbReference type="NCBI Taxonomy" id="690887"/>
    <lineage>
        <taxon>Eukaryota</taxon>
        <taxon>Fungi</taxon>
        <taxon>Dikarya</taxon>
        <taxon>Ascomycota</taxon>
        <taxon>Pezizomycotina</taxon>
        <taxon>Dothideomycetes</taxon>
        <taxon>Pleosporomycetidae</taxon>
        <taxon>Pleosporales</taxon>
        <taxon>Lophiotremataceae</taxon>
        <taxon>Lophiotrema</taxon>
    </lineage>
</organism>
<name>A0A6A5YVB8_9PLEO</name>